<dbReference type="InterPro" id="IPR009057">
    <property type="entry name" value="Homeodomain-like_sf"/>
</dbReference>
<feature type="domain" description="Sigma-54 factor interaction" evidence="7">
    <location>
        <begin position="1"/>
        <end position="73"/>
    </location>
</feature>
<feature type="non-terminal residue" evidence="8">
    <location>
        <position position="1"/>
    </location>
</feature>
<dbReference type="Pfam" id="PF02954">
    <property type="entry name" value="HTH_8"/>
    <property type="match status" value="1"/>
</dbReference>
<evidence type="ECO:0000256" key="1">
    <source>
        <dbReference type="ARBA" id="ARBA00022741"/>
    </source>
</evidence>
<dbReference type="InterPro" id="IPR027417">
    <property type="entry name" value="P-loop_NTPase"/>
</dbReference>
<evidence type="ECO:0000256" key="6">
    <source>
        <dbReference type="ARBA" id="ARBA00023163"/>
    </source>
</evidence>
<organism evidence="8">
    <name type="scientific">marine sediment metagenome</name>
    <dbReference type="NCBI Taxonomy" id="412755"/>
    <lineage>
        <taxon>unclassified sequences</taxon>
        <taxon>metagenomes</taxon>
        <taxon>ecological metagenomes</taxon>
    </lineage>
</organism>
<keyword evidence="2" id="KW-0067">ATP-binding</keyword>
<gene>
    <name evidence="8" type="ORF">S01H4_47193</name>
</gene>
<sequence length="162" mass="18814">LLYRLNVFTIIVPALRERKEDIPLLIDHFVGKHRKRINSSIEGISKSTLIDLQDYHWPGNVRELENVIESAMILASGEIIQLEHLPLRIRGYPEITGEMDVENNGLEEQIKQLVARIEKELILNALEKCGNNRTLTAEYLNISRKTLFNKMKRYGLNDKKHK</sequence>
<dbReference type="InterPro" id="IPR002197">
    <property type="entry name" value="HTH_Fis"/>
</dbReference>
<protein>
    <recommendedName>
        <fullName evidence="7">Sigma-54 factor interaction domain-containing protein</fullName>
    </recommendedName>
</protein>
<name>X1BMN7_9ZZZZ</name>
<dbReference type="SUPFAM" id="SSF46689">
    <property type="entry name" value="Homeodomain-like"/>
    <property type="match status" value="1"/>
</dbReference>
<dbReference type="PRINTS" id="PR01590">
    <property type="entry name" value="HTHFIS"/>
</dbReference>
<dbReference type="GO" id="GO:0043565">
    <property type="term" value="F:sequence-specific DNA binding"/>
    <property type="evidence" value="ECO:0007669"/>
    <property type="project" value="InterPro"/>
</dbReference>
<evidence type="ECO:0000256" key="2">
    <source>
        <dbReference type="ARBA" id="ARBA00022840"/>
    </source>
</evidence>
<dbReference type="InterPro" id="IPR058031">
    <property type="entry name" value="AAA_lid_NorR"/>
</dbReference>
<dbReference type="PROSITE" id="PS00688">
    <property type="entry name" value="SIGMA54_INTERACT_3"/>
    <property type="match status" value="1"/>
</dbReference>
<dbReference type="Gene3D" id="1.10.8.60">
    <property type="match status" value="1"/>
</dbReference>
<keyword evidence="3" id="KW-0805">Transcription regulation</keyword>
<proteinExistence type="predicted"/>
<keyword evidence="5" id="KW-0010">Activator</keyword>
<dbReference type="InterPro" id="IPR002078">
    <property type="entry name" value="Sigma_54_int"/>
</dbReference>
<dbReference type="Gene3D" id="1.10.10.60">
    <property type="entry name" value="Homeodomain-like"/>
    <property type="match status" value="1"/>
</dbReference>
<dbReference type="AlphaFoldDB" id="X1BMN7"/>
<dbReference type="PROSITE" id="PS50045">
    <property type="entry name" value="SIGMA54_INTERACT_4"/>
    <property type="match status" value="1"/>
</dbReference>
<accession>X1BMN7</accession>
<keyword evidence="6" id="KW-0804">Transcription</keyword>
<dbReference type="SUPFAM" id="SSF52540">
    <property type="entry name" value="P-loop containing nucleoside triphosphate hydrolases"/>
    <property type="match status" value="1"/>
</dbReference>
<dbReference type="GO" id="GO:0006355">
    <property type="term" value="P:regulation of DNA-templated transcription"/>
    <property type="evidence" value="ECO:0007669"/>
    <property type="project" value="InterPro"/>
</dbReference>
<dbReference type="InterPro" id="IPR025944">
    <property type="entry name" value="Sigma_54_int_dom_CS"/>
</dbReference>
<evidence type="ECO:0000259" key="7">
    <source>
        <dbReference type="PROSITE" id="PS50045"/>
    </source>
</evidence>
<dbReference type="EMBL" id="BART01026463">
    <property type="protein sequence ID" value="GAG97194.1"/>
    <property type="molecule type" value="Genomic_DNA"/>
</dbReference>
<dbReference type="GO" id="GO:0005524">
    <property type="term" value="F:ATP binding"/>
    <property type="evidence" value="ECO:0007669"/>
    <property type="project" value="UniProtKB-KW"/>
</dbReference>
<evidence type="ECO:0000313" key="8">
    <source>
        <dbReference type="EMBL" id="GAG97194.1"/>
    </source>
</evidence>
<keyword evidence="1" id="KW-0547">Nucleotide-binding</keyword>
<evidence type="ECO:0000256" key="5">
    <source>
        <dbReference type="ARBA" id="ARBA00023159"/>
    </source>
</evidence>
<comment type="caution">
    <text evidence="8">The sequence shown here is derived from an EMBL/GenBank/DDBJ whole genome shotgun (WGS) entry which is preliminary data.</text>
</comment>
<dbReference type="FunFam" id="1.10.8.60:FF:000014">
    <property type="entry name" value="DNA-binding transcriptional regulator NtrC"/>
    <property type="match status" value="1"/>
</dbReference>
<dbReference type="Pfam" id="PF25601">
    <property type="entry name" value="AAA_lid_14"/>
    <property type="match status" value="1"/>
</dbReference>
<evidence type="ECO:0000256" key="4">
    <source>
        <dbReference type="ARBA" id="ARBA00023125"/>
    </source>
</evidence>
<dbReference type="PANTHER" id="PTHR32071">
    <property type="entry name" value="TRANSCRIPTIONAL REGULATORY PROTEIN"/>
    <property type="match status" value="1"/>
</dbReference>
<reference evidence="8" key="1">
    <citation type="journal article" date="2014" name="Front. Microbiol.">
        <title>High frequency of phylogenetically diverse reductive dehalogenase-homologous genes in deep subseafloor sedimentary metagenomes.</title>
        <authorList>
            <person name="Kawai M."/>
            <person name="Futagami T."/>
            <person name="Toyoda A."/>
            <person name="Takaki Y."/>
            <person name="Nishi S."/>
            <person name="Hori S."/>
            <person name="Arai W."/>
            <person name="Tsubouchi T."/>
            <person name="Morono Y."/>
            <person name="Uchiyama I."/>
            <person name="Ito T."/>
            <person name="Fujiyama A."/>
            <person name="Inagaki F."/>
            <person name="Takami H."/>
        </authorList>
    </citation>
    <scope>NUCLEOTIDE SEQUENCE</scope>
    <source>
        <strain evidence="8">Expedition CK06-06</strain>
    </source>
</reference>
<keyword evidence="4" id="KW-0238">DNA-binding</keyword>
<evidence type="ECO:0000256" key="3">
    <source>
        <dbReference type="ARBA" id="ARBA00023015"/>
    </source>
</evidence>
<dbReference type="PANTHER" id="PTHR32071:SF113">
    <property type="entry name" value="ALGINATE BIOSYNTHESIS TRANSCRIPTIONAL REGULATORY PROTEIN ALGB"/>
    <property type="match status" value="1"/>
</dbReference>